<accession>A0ACB9JFJ7</accession>
<reference evidence="1 2" key="2">
    <citation type="journal article" date="2022" name="Mol. Ecol. Resour.">
        <title>The genomes of chicory, endive, great burdock and yacon provide insights into Asteraceae paleo-polyploidization history and plant inulin production.</title>
        <authorList>
            <person name="Fan W."/>
            <person name="Wang S."/>
            <person name="Wang H."/>
            <person name="Wang A."/>
            <person name="Jiang F."/>
            <person name="Liu H."/>
            <person name="Zhao H."/>
            <person name="Xu D."/>
            <person name="Zhang Y."/>
        </authorList>
    </citation>
    <scope>NUCLEOTIDE SEQUENCE [LARGE SCALE GENOMIC DNA]</scope>
    <source>
        <strain evidence="2">cv. Yunnan</strain>
        <tissue evidence="1">Leaves</tissue>
    </source>
</reference>
<comment type="caution">
    <text evidence="1">The sequence shown here is derived from an EMBL/GenBank/DDBJ whole genome shotgun (WGS) entry which is preliminary data.</text>
</comment>
<gene>
    <name evidence="1" type="ORF">L1987_13104</name>
</gene>
<protein>
    <submittedName>
        <fullName evidence="1">Uncharacterized protein</fullName>
    </submittedName>
</protein>
<proteinExistence type="predicted"/>
<reference evidence="2" key="1">
    <citation type="journal article" date="2022" name="Mol. Ecol. Resour.">
        <title>The genomes of chicory, endive, great burdock and yacon provide insights into Asteraceae palaeo-polyploidization history and plant inulin production.</title>
        <authorList>
            <person name="Fan W."/>
            <person name="Wang S."/>
            <person name="Wang H."/>
            <person name="Wang A."/>
            <person name="Jiang F."/>
            <person name="Liu H."/>
            <person name="Zhao H."/>
            <person name="Xu D."/>
            <person name="Zhang Y."/>
        </authorList>
    </citation>
    <scope>NUCLEOTIDE SEQUENCE [LARGE SCALE GENOMIC DNA]</scope>
    <source>
        <strain evidence="2">cv. Yunnan</strain>
    </source>
</reference>
<keyword evidence="2" id="KW-1185">Reference proteome</keyword>
<dbReference type="Proteomes" id="UP001056120">
    <property type="component" value="Linkage Group LG04"/>
</dbReference>
<evidence type="ECO:0000313" key="2">
    <source>
        <dbReference type="Proteomes" id="UP001056120"/>
    </source>
</evidence>
<dbReference type="EMBL" id="CM042021">
    <property type="protein sequence ID" value="KAI3819278.1"/>
    <property type="molecule type" value="Genomic_DNA"/>
</dbReference>
<sequence>MAFPTHLLPSIFGILGICLHPFACSWRQSNASISTVKLLALFNILLFGLIVVTTLLVTKHGPKRVAVVGWICAIFSVCVFAAPLSIMTPNVLGFVFGIGQMVLYMIYKGNKKQVRQMIQPKGGPPPPIVVDLGAILEMQEKPMVDVGVVSEIQDKDGVELRVVLEMKEKPVGGDEGGGDKKEFIAKGCVDLDGEKTVIPSLEVENPR</sequence>
<organism evidence="1 2">
    <name type="scientific">Smallanthus sonchifolius</name>
    <dbReference type="NCBI Taxonomy" id="185202"/>
    <lineage>
        <taxon>Eukaryota</taxon>
        <taxon>Viridiplantae</taxon>
        <taxon>Streptophyta</taxon>
        <taxon>Embryophyta</taxon>
        <taxon>Tracheophyta</taxon>
        <taxon>Spermatophyta</taxon>
        <taxon>Magnoliopsida</taxon>
        <taxon>eudicotyledons</taxon>
        <taxon>Gunneridae</taxon>
        <taxon>Pentapetalae</taxon>
        <taxon>asterids</taxon>
        <taxon>campanulids</taxon>
        <taxon>Asterales</taxon>
        <taxon>Asteraceae</taxon>
        <taxon>Asteroideae</taxon>
        <taxon>Heliantheae alliance</taxon>
        <taxon>Millerieae</taxon>
        <taxon>Smallanthus</taxon>
    </lineage>
</organism>
<evidence type="ECO:0000313" key="1">
    <source>
        <dbReference type="EMBL" id="KAI3819278.1"/>
    </source>
</evidence>
<name>A0ACB9JFJ7_9ASTR</name>